<evidence type="ECO:0000256" key="1">
    <source>
        <dbReference type="SAM" id="SignalP"/>
    </source>
</evidence>
<evidence type="ECO:0000313" key="3">
    <source>
        <dbReference type="EMBL" id="MFD2457614.1"/>
    </source>
</evidence>
<protein>
    <submittedName>
        <fullName evidence="3">DUF6801 domain-containing protein</fullName>
    </submittedName>
</protein>
<feature type="chain" id="PRO_5047502560" evidence="1">
    <location>
        <begin position="32"/>
        <end position="217"/>
    </location>
</feature>
<sequence length="217" mass="21668">MSRIRKLSARAAAAGALVSVAVLCTATAASADATVTYKAGGDPGAGSEIIYLCSFPGISDQPVKVTAHFDGPDSIAHGTTVTPTNVGGTASISGELHSLLTAIGYDGVKGSADVPMNASAGTLSQAAATGLDIPEKIYPADGAPITIVISQVGSSSIPTYTAPASPGSVTFSLGNPLVAHLQFHNAADGSWTPFDMSCAPQQDPPQNVNFSPNGVIS</sequence>
<dbReference type="InterPro" id="IPR046542">
    <property type="entry name" value="DUF6801"/>
</dbReference>
<dbReference type="Pfam" id="PF20611">
    <property type="entry name" value="DUF6801"/>
    <property type="match status" value="1"/>
</dbReference>
<comment type="caution">
    <text evidence="3">The sequence shown here is derived from an EMBL/GenBank/DDBJ whole genome shotgun (WGS) entry which is preliminary data.</text>
</comment>
<name>A0ABW5GB66_9PSEU</name>
<keyword evidence="4" id="KW-1185">Reference proteome</keyword>
<evidence type="ECO:0000259" key="2">
    <source>
        <dbReference type="Pfam" id="PF20611"/>
    </source>
</evidence>
<organism evidence="3 4">
    <name type="scientific">Amycolatopsis samaneae</name>
    <dbReference type="NCBI Taxonomy" id="664691"/>
    <lineage>
        <taxon>Bacteria</taxon>
        <taxon>Bacillati</taxon>
        <taxon>Actinomycetota</taxon>
        <taxon>Actinomycetes</taxon>
        <taxon>Pseudonocardiales</taxon>
        <taxon>Pseudonocardiaceae</taxon>
        <taxon>Amycolatopsis</taxon>
    </lineage>
</organism>
<evidence type="ECO:0000313" key="4">
    <source>
        <dbReference type="Proteomes" id="UP001597419"/>
    </source>
</evidence>
<reference evidence="4" key="1">
    <citation type="journal article" date="2019" name="Int. J. Syst. Evol. Microbiol.">
        <title>The Global Catalogue of Microorganisms (GCM) 10K type strain sequencing project: providing services to taxonomists for standard genome sequencing and annotation.</title>
        <authorList>
            <consortium name="The Broad Institute Genomics Platform"/>
            <consortium name="The Broad Institute Genome Sequencing Center for Infectious Disease"/>
            <person name="Wu L."/>
            <person name="Ma J."/>
        </authorList>
    </citation>
    <scope>NUCLEOTIDE SEQUENCE [LARGE SCALE GENOMIC DNA]</scope>
    <source>
        <strain evidence="4">CGMCC 4.7643</strain>
    </source>
</reference>
<feature type="domain" description="DUF6801" evidence="2">
    <location>
        <begin position="51"/>
        <end position="210"/>
    </location>
</feature>
<feature type="signal peptide" evidence="1">
    <location>
        <begin position="1"/>
        <end position="31"/>
    </location>
</feature>
<keyword evidence="1" id="KW-0732">Signal</keyword>
<proteinExistence type="predicted"/>
<dbReference type="EMBL" id="JBHUKU010000002">
    <property type="protein sequence ID" value="MFD2457614.1"/>
    <property type="molecule type" value="Genomic_DNA"/>
</dbReference>
<accession>A0ABW5GB66</accession>
<dbReference type="Proteomes" id="UP001597419">
    <property type="component" value="Unassembled WGS sequence"/>
</dbReference>
<gene>
    <name evidence="3" type="ORF">ACFSYJ_03340</name>
</gene>
<dbReference type="RefSeq" id="WP_345389091.1">
    <property type="nucleotide sequence ID" value="NZ_BAABHG010000003.1"/>
</dbReference>